<evidence type="ECO:0000256" key="2">
    <source>
        <dbReference type="ARBA" id="ARBA00022448"/>
    </source>
</evidence>
<comment type="similarity">
    <text evidence="1">Belongs to the ABC transporter superfamily.</text>
</comment>
<evidence type="ECO:0000256" key="1">
    <source>
        <dbReference type="ARBA" id="ARBA00005417"/>
    </source>
</evidence>
<keyword evidence="3" id="KW-0547">Nucleotide-binding</keyword>
<protein>
    <submittedName>
        <fullName evidence="6">Bacitracin ABC transporter ATP-binding protein</fullName>
    </submittedName>
</protein>
<dbReference type="PROSITE" id="PS00211">
    <property type="entry name" value="ABC_TRANSPORTER_1"/>
    <property type="match status" value="1"/>
</dbReference>
<gene>
    <name evidence="6" type="ORF">COY52_09995</name>
</gene>
<evidence type="ECO:0000256" key="4">
    <source>
        <dbReference type="ARBA" id="ARBA00022840"/>
    </source>
</evidence>
<dbReference type="InterPro" id="IPR017871">
    <property type="entry name" value="ABC_transporter-like_CS"/>
</dbReference>
<accession>A0A2M7S722</accession>
<dbReference type="Pfam" id="PF00005">
    <property type="entry name" value="ABC_tran"/>
    <property type="match status" value="1"/>
</dbReference>
<evidence type="ECO:0000313" key="6">
    <source>
        <dbReference type="EMBL" id="PIZ15322.1"/>
    </source>
</evidence>
<dbReference type="InterPro" id="IPR003439">
    <property type="entry name" value="ABC_transporter-like_ATP-bd"/>
</dbReference>
<feature type="domain" description="ABC transporter" evidence="5">
    <location>
        <begin position="5"/>
        <end position="233"/>
    </location>
</feature>
<keyword evidence="2" id="KW-0813">Transport</keyword>
<dbReference type="SMART" id="SM00382">
    <property type="entry name" value="AAA"/>
    <property type="match status" value="1"/>
</dbReference>
<evidence type="ECO:0000313" key="7">
    <source>
        <dbReference type="Proteomes" id="UP000229307"/>
    </source>
</evidence>
<dbReference type="Gene3D" id="3.40.50.300">
    <property type="entry name" value="P-loop containing nucleotide triphosphate hydrolases"/>
    <property type="match status" value="1"/>
</dbReference>
<proteinExistence type="inferred from homology"/>
<evidence type="ECO:0000256" key="3">
    <source>
        <dbReference type="ARBA" id="ARBA00022741"/>
    </source>
</evidence>
<dbReference type="Proteomes" id="UP000229307">
    <property type="component" value="Unassembled WGS sequence"/>
</dbReference>
<dbReference type="EMBL" id="PFMR01000269">
    <property type="protein sequence ID" value="PIZ15322.1"/>
    <property type="molecule type" value="Genomic_DNA"/>
</dbReference>
<dbReference type="AlphaFoldDB" id="A0A2M7S722"/>
<name>A0A2M7S722_9BACT</name>
<evidence type="ECO:0000259" key="5">
    <source>
        <dbReference type="PROSITE" id="PS50893"/>
    </source>
</evidence>
<comment type="caution">
    <text evidence="6">The sequence shown here is derived from an EMBL/GenBank/DDBJ whole genome shotgun (WGS) entry which is preliminary data.</text>
</comment>
<sequence>MANVIETSNLTKYYGKVKVVNDVSLSVRKGEIYGFLGLNGAGKTTTIRMLLGMIKPASGEIFLNGDKLHFGRRGPWDKIGYLVEIPYSYPGLTVRENLEITRRLRRISDTRSVQDIIDKLVLNSHAEKKAGHLSQGNAQRLGVAKAMMHNPEMLLLDEPSNGLDPAGIAEVRDLLRNLALNNGVTIFISSHILGEISKIATRIGIIHNGRLIQEINADSLGTLLHRRLLLDAIDRDGARKKLIEKGFTVKLSQEGTLEIKDDEGAINHPEEIADYLARAGYPPSMFKVEQEDLESYFLRVTGTNKGKEK</sequence>
<dbReference type="GO" id="GO:0016887">
    <property type="term" value="F:ATP hydrolysis activity"/>
    <property type="evidence" value="ECO:0007669"/>
    <property type="project" value="InterPro"/>
</dbReference>
<dbReference type="PANTHER" id="PTHR43335">
    <property type="entry name" value="ABC TRANSPORTER, ATP-BINDING PROTEIN"/>
    <property type="match status" value="1"/>
</dbReference>
<dbReference type="InterPro" id="IPR003593">
    <property type="entry name" value="AAA+_ATPase"/>
</dbReference>
<keyword evidence="4 6" id="KW-0067">ATP-binding</keyword>
<dbReference type="GO" id="GO:0005524">
    <property type="term" value="F:ATP binding"/>
    <property type="evidence" value="ECO:0007669"/>
    <property type="project" value="UniProtKB-KW"/>
</dbReference>
<dbReference type="PROSITE" id="PS50893">
    <property type="entry name" value="ABC_TRANSPORTER_2"/>
    <property type="match status" value="1"/>
</dbReference>
<dbReference type="InterPro" id="IPR027417">
    <property type="entry name" value="P-loop_NTPase"/>
</dbReference>
<dbReference type="SUPFAM" id="SSF52540">
    <property type="entry name" value="P-loop containing nucleoside triphosphate hydrolases"/>
    <property type="match status" value="1"/>
</dbReference>
<organism evidence="6 7">
    <name type="scientific">Candidatus Desantisbacteria bacterium CG_4_10_14_0_8_um_filter_48_22</name>
    <dbReference type="NCBI Taxonomy" id="1974543"/>
    <lineage>
        <taxon>Bacteria</taxon>
        <taxon>Candidatus Desantisiibacteriota</taxon>
    </lineage>
</organism>
<dbReference type="PANTHER" id="PTHR43335:SF4">
    <property type="entry name" value="ABC TRANSPORTER, ATP-BINDING PROTEIN"/>
    <property type="match status" value="1"/>
</dbReference>
<reference evidence="7" key="1">
    <citation type="submission" date="2017-09" db="EMBL/GenBank/DDBJ databases">
        <title>Depth-based differentiation of microbial function through sediment-hosted aquifers and enrichment of novel symbionts in the deep terrestrial subsurface.</title>
        <authorList>
            <person name="Probst A.J."/>
            <person name="Ladd B."/>
            <person name="Jarett J.K."/>
            <person name="Geller-Mcgrath D.E."/>
            <person name="Sieber C.M.K."/>
            <person name="Emerson J.B."/>
            <person name="Anantharaman K."/>
            <person name="Thomas B.C."/>
            <person name="Malmstrom R."/>
            <person name="Stieglmeier M."/>
            <person name="Klingl A."/>
            <person name="Woyke T."/>
            <person name="Ryan C.M."/>
            <person name="Banfield J.F."/>
        </authorList>
    </citation>
    <scope>NUCLEOTIDE SEQUENCE [LARGE SCALE GENOMIC DNA]</scope>
</reference>